<dbReference type="SUPFAM" id="SSF49899">
    <property type="entry name" value="Concanavalin A-like lectins/glucanases"/>
    <property type="match status" value="1"/>
</dbReference>
<feature type="domain" description="Ig-like" evidence="2">
    <location>
        <begin position="317"/>
        <end position="403"/>
    </location>
</feature>
<dbReference type="InterPro" id="IPR013320">
    <property type="entry name" value="ConA-like_dom_sf"/>
</dbReference>
<accession>A0A1W6LKI2</accession>
<dbReference type="PROSITE" id="PS50835">
    <property type="entry name" value="IG_LIKE"/>
    <property type="match status" value="1"/>
</dbReference>
<dbReference type="CDD" id="cd00096">
    <property type="entry name" value="Ig"/>
    <property type="match status" value="1"/>
</dbReference>
<evidence type="ECO:0000256" key="1">
    <source>
        <dbReference type="SAM" id="SignalP"/>
    </source>
</evidence>
<dbReference type="InterPro" id="IPR013783">
    <property type="entry name" value="Ig-like_fold"/>
</dbReference>
<dbReference type="KEGG" id="pbp:STSP1_00651"/>
<dbReference type="Gene3D" id="2.60.120.200">
    <property type="match status" value="1"/>
</dbReference>
<dbReference type="RefSeq" id="WP_085754981.1">
    <property type="nucleotide sequence ID" value="NZ_CP021023.1"/>
</dbReference>
<dbReference type="InterPro" id="IPR036179">
    <property type="entry name" value="Ig-like_dom_sf"/>
</dbReference>
<evidence type="ECO:0000313" key="4">
    <source>
        <dbReference type="Proteomes" id="UP000193334"/>
    </source>
</evidence>
<dbReference type="Pfam" id="PF13927">
    <property type="entry name" value="Ig_3"/>
    <property type="match status" value="1"/>
</dbReference>
<dbReference type="EMBL" id="CP021023">
    <property type="protein sequence ID" value="ARN56275.1"/>
    <property type="molecule type" value="Genomic_DNA"/>
</dbReference>
<dbReference type="Gene3D" id="2.60.120.260">
    <property type="entry name" value="Galactose-binding domain-like"/>
    <property type="match status" value="1"/>
</dbReference>
<keyword evidence="1" id="KW-0732">Signal</keyword>
<organism evidence="3 4">
    <name type="scientific">Sedimentisphaera salicampi</name>
    <dbReference type="NCBI Taxonomy" id="1941349"/>
    <lineage>
        <taxon>Bacteria</taxon>
        <taxon>Pseudomonadati</taxon>
        <taxon>Planctomycetota</taxon>
        <taxon>Phycisphaerae</taxon>
        <taxon>Sedimentisphaerales</taxon>
        <taxon>Sedimentisphaeraceae</taxon>
        <taxon>Sedimentisphaera</taxon>
    </lineage>
</organism>
<feature type="chain" id="PRO_5013275395" evidence="1">
    <location>
        <begin position="21"/>
        <end position="682"/>
    </location>
</feature>
<dbReference type="AlphaFoldDB" id="A0A1W6LKI2"/>
<gene>
    <name evidence="3" type="ORF">STSP1_00651</name>
</gene>
<dbReference type="Gene3D" id="2.60.40.10">
    <property type="entry name" value="Immunoglobulins"/>
    <property type="match status" value="1"/>
</dbReference>
<keyword evidence="4" id="KW-1185">Reference proteome</keyword>
<feature type="signal peptide" evidence="1">
    <location>
        <begin position="1"/>
        <end position="20"/>
    </location>
</feature>
<protein>
    <submittedName>
        <fullName evidence="3">Immunoglobulin I-set domain protein</fullName>
    </submittedName>
</protein>
<dbReference type="InterPro" id="IPR007110">
    <property type="entry name" value="Ig-like_dom"/>
</dbReference>
<dbReference type="Pfam" id="PF13385">
    <property type="entry name" value="Laminin_G_3"/>
    <property type="match status" value="1"/>
</dbReference>
<proteinExistence type="predicted"/>
<reference evidence="4" key="1">
    <citation type="submission" date="2017-04" db="EMBL/GenBank/DDBJ databases">
        <title>Comparative genomics and description of representatives of a novel lineage of planctomycetes thriving in anoxic sediments.</title>
        <authorList>
            <person name="Spring S."/>
            <person name="Bunk B."/>
            <person name="Sproer C."/>
        </authorList>
    </citation>
    <scope>NUCLEOTIDE SEQUENCE [LARGE SCALE GENOMIC DNA]</scope>
    <source>
        <strain evidence="4">ST-PulAB-D4</strain>
    </source>
</reference>
<sequence precursor="true">MKRIKLFSILMLISFVSVQAANIITNPDFDLDGTGSESMTARGIDDALAWEGTGYTNVVVPTDQGAPIPPNGKDISGRISYNHWTAILSQETTHTIQAGKVYELTFNSYPLTWTWGLYVELFAVDGSGAVGVYSQLDNSSGTWKSHQISFDIADKPEIAGKELGIRLRNVQEGGGGRVMVTNFVLDLSNKPYDPSVSQTAQANSVDADLSWQAAPDINDEYAVNPDIVDQYVFMTTGGEDPNLYYVGAAGEDPGTEDPSSEYTVSGLNYDTSYQWAVVEAVDGYEQSFTAGLSELEDVDENKIIGPVWSFDSLSSVPVILSQPADVLKDAGEDAELSVEVSSVSPEQYLWYKSDDNSNETPEDDVEAGSSSSILSLADIAAADEGFYYCVITNDGGTTTSSVAKAAVKRQMAHWTFDQADYSGGQYLDVSTDDDVYHPADPNGTPAFNAGIVGDSVLIDEVNSWAQAGTWDPSKYSNQLTVSAWVKWDGDTSSHKGIVSKRDSWDSAMRWSLIIRNEFPGGTVRFYNYSNLSAWTGESLPVDEWTLVTATFDGSEGKVYFNGLEKASDSGSLSSGAESMIMLGAVDNPSVNEEFDPLSGSELDDVQILNYAADKFAVADMYYDVTGVKSCILDYESQLDVANSNTGLVIGQEGFEPDCVIDISDFTALAGNWLSCGLYPECP</sequence>
<name>A0A1W6LKI2_9BACT</name>
<evidence type="ECO:0000259" key="2">
    <source>
        <dbReference type="PROSITE" id="PS50835"/>
    </source>
</evidence>
<dbReference type="InterPro" id="IPR003599">
    <property type="entry name" value="Ig_sub"/>
</dbReference>
<dbReference type="STRING" id="1941349.STSP1_00651"/>
<dbReference type="SMART" id="SM00409">
    <property type="entry name" value="IG"/>
    <property type="match status" value="1"/>
</dbReference>
<dbReference type="Proteomes" id="UP000193334">
    <property type="component" value="Chromosome"/>
</dbReference>
<dbReference type="SUPFAM" id="SSF48726">
    <property type="entry name" value="Immunoglobulin"/>
    <property type="match status" value="1"/>
</dbReference>
<evidence type="ECO:0000313" key="3">
    <source>
        <dbReference type="EMBL" id="ARN56275.1"/>
    </source>
</evidence>